<dbReference type="PRINTS" id="PR00035">
    <property type="entry name" value="HTHGNTR"/>
</dbReference>
<evidence type="ECO:0000259" key="4">
    <source>
        <dbReference type="PROSITE" id="PS50949"/>
    </source>
</evidence>
<evidence type="ECO:0000313" key="5">
    <source>
        <dbReference type="EMBL" id="QKV20070.1"/>
    </source>
</evidence>
<dbReference type="KEGG" id="orm:HTY61_17265"/>
<dbReference type="Gene3D" id="3.40.1410.10">
    <property type="entry name" value="Chorismate lyase-like"/>
    <property type="match status" value="1"/>
</dbReference>
<keyword evidence="6" id="KW-1185">Reference proteome</keyword>
<proteinExistence type="predicted"/>
<dbReference type="AlphaFoldDB" id="A0A6N1VGN4"/>
<dbReference type="EMBL" id="CP054836">
    <property type="protein sequence ID" value="QKV20070.1"/>
    <property type="molecule type" value="Genomic_DNA"/>
</dbReference>
<protein>
    <submittedName>
        <fullName evidence="5">GntR family transcriptional regulator</fullName>
    </submittedName>
</protein>
<keyword evidence="2" id="KW-0238">DNA-binding</keyword>
<dbReference type="InterPro" id="IPR050679">
    <property type="entry name" value="Bact_HTH_transcr_reg"/>
</dbReference>
<dbReference type="RefSeq" id="WP_175277961.1">
    <property type="nucleotide sequence ID" value="NZ_CP054836.1"/>
</dbReference>
<organism evidence="5 6">
    <name type="scientific">Oricola thermophila</name>
    <dbReference type="NCBI Taxonomy" id="2742145"/>
    <lineage>
        <taxon>Bacteria</taxon>
        <taxon>Pseudomonadati</taxon>
        <taxon>Pseudomonadota</taxon>
        <taxon>Alphaproteobacteria</taxon>
        <taxon>Hyphomicrobiales</taxon>
        <taxon>Ahrensiaceae</taxon>
        <taxon>Oricola</taxon>
    </lineage>
</organism>
<name>A0A6N1VGN4_9HYPH</name>
<dbReference type="GO" id="GO:0045892">
    <property type="term" value="P:negative regulation of DNA-templated transcription"/>
    <property type="evidence" value="ECO:0007669"/>
    <property type="project" value="TreeGrafter"/>
</dbReference>
<keyword evidence="3" id="KW-0804">Transcription</keyword>
<dbReference type="SUPFAM" id="SSF64288">
    <property type="entry name" value="Chorismate lyase-like"/>
    <property type="match status" value="1"/>
</dbReference>
<dbReference type="Pfam" id="PF00392">
    <property type="entry name" value="GntR"/>
    <property type="match status" value="1"/>
</dbReference>
<dbReference type="SUPFAM" id="SSF46785">
    <property type="entry name" value="Winged helix' DNA-binding domain"/>
    <property type="match status" value="1"/>
</dbReference>
<dbReference type="GO" id="GO:0003677">
    <property type="term" value="F:DNA binding"/>
    <property type="evidence" value="ECO:0007669"/>
    <property type="project" value="UniProtKB-KW"/>
</dbReference>
<dbReference type="InterPro" id="IPR036390">
    <property type="entry name" value="WH_DNA-bd_sf"/>
</dbReference>
<dbReference type="SMART" id="SM00345">
    <property type="entry name" value="HTH_GNTR"/>
    <property type="match status" value="1"/>
</dbReference>
<gene>
    <name evidence="5" type="ORF">HTY61_17265</name>
</gene>
<feature type="domain" description="HTH gntR-type" evidence="4">
    <location>
        <begin position="25"/>
        <end position="93"/>
    </location>
</feature>
<dbReference type="InterPro" id="IPR011663">
    <property type="entry name" value="UTRA"/>
</dbReference>
<evidence type="ECO:0000256" key="1">
    <source>
        <dbReference type="ARBA" id="ARBA00023015"/>
    </source>
</evidence>
<accession>A0A6N1VGN4</accession>
<dbReference type="Pfam" id="PF07702">
    <property type="entry name" value="UTRA"/>
    <property type="match status" value="1"/>
</dbReference>
<reference evidence="5 6" key="1">
    <citation type="submission" date="2020-06" db="EMBL/GenBank/DDBJ databases">
        <title>Oricola thermophila sp. nov. isolated from a tidal sediments.</title>
        <authorList>
            <person name="Kwon K.K."/>
            <person name="Yang S.-H."/>
            <person name="Park M.-J."/>
        </authorList>
    </citation>
    <scope>NUCLEOTIDE SEQUENCE [LARGE SCALE GENOMIC DNA]</scope>
    <source>
        <strain evidence="5 6">MEBiC13590</strain>
    </source>
</reference>
<evidence type="ECO:0000256" key="3">
    <source>
        <dbReference type="ARBA" id="ARBA00023163"/>
    </source>
</evidence>
<dbReference type="PANTHER" id="PTHR44846:SF1">
    <property type="entry name" value="MANNOSYL-D-GLYCERATE TRANSPORT_METABOLISM SYSTEM REPRESSOR MNGR-RELATED"/>
    <property type="match status" value="1"/>
</dbReference>
<dbReference type="Proteomes" id="UP000509367">
    <property type="component" value="Chromosome"/>
</dbReference>
<dbReference type="InterPro" id="IPR036388">
    <property type="entry name" value="WH-like_DNA-bd_sf"/>
</dbReference>
<dbReference type="PANTHER" id="PTHR44846">
    <property type="entry name" value="MANNOSYL-D-GLYCERATE TRANSPORT/METABOLISM SYSTEM REPRESSOR MNGR-RELATED"/>
    <property type="match status" value="1"/>
</dbReference>
<dbReference type="PROSITE" id="PS50949">
    <property type="entry name" value="HTH_GNTR"/>
    <property type="match status" value="1"/>
</dbReference>
<dbReference type="InterPro" id="IPR000524">
    <property type="entry name" value="Tscrpt_reg_HTH_GntR"/>
</dbReference>
<dbReference type="InterPro" id="IPR028978">
    <property type="entry name" value="Chorismate_lyase_/UTRA_dom_sf"/>
</dbReference>
<dbReference type="GO" id="GO:0003700">
    <property type="term" value="F:DNA-binding transcription factor activity"/>
    <property type="evidence" value="ECO:0007669"/>
    <property type="project" value="InterPro"/>
</dbReference>
<dbReference type="CDD" id="cd07377">
    <property type="entry name" value="WHTH_GntR"/>
    <property type="match status" value="1"/>
</dbReference>
<dbReference type="Gene3D" id="1.10.10.10">
    <property type="entry name" value="Winged helix-like DNA-binding domain superfamily/Winged helix DNA-binding domain"/>
    <property type="match status" value="1"/>
</dbReference>
<keyword evidence="1" id="KW-0805">Transcription regulation</keyword>
<sequence length="256" mass="28585">MPDGNDAKASPLRTKATAGARLGYTPLYLQVRQDLLDRIIAGTWQPGMALPSEQQLASQMGVSQGTLRKALDALASDGVIVRHQGRGTFVAEHDQRRTLFQFFKIVSDENGRIPPETVYCQVSMRPASETEREALELGKDADIWVILRHRALNGQVALVEDIVLPADRFPQLDTKVPLPNNIYELYERQFSVTVANARERLRAVRAEAPDAEILGCAEGAPLLQIERLAVALDGSAIELRRTRCRTDRFHYISELR</sequence>
<evidence type="ECO:0000256" key="2">
    <source>
        <dbReference type="ARBA" id="ARBA00023125"/>
    </source>
</evidence>
<dbReference type="SMART" id="SM00866">
    <property type="entry name" value="UTRA"/>
    <property type="match status" value="1"/>
</dbReference>
<dbReference type="FunFam" id="1.10.10.10:FF:000079">
    <property type="entry name" value="GntR family transcriptional regulator"/>
    <property type="match status" value="1"/>
</dbReference>
<evidence type="ECO:0000313" key="6">
    <source>
        <dbReference type="Proteomes" id="UP000509367"/>
    </source>
</evidence>